<proteinExistence type="predicted"/>
<name>A0A1D1ZSS9_AUXPR</name>
<sequence>MGQDRSGISGETVTSISGRLADLPDLRLPGQLTRNGEVGVAKRREYVAALLQRDPGVFLERHGEHLSANELMHFESLRSDHEVDFYLKALGDARGDSKSSALIRNRRLAHMQRLMAEGQYFSESAMEQRQPWLYHQYIGQYRPSADASDQASTGVSPGLAYADRLLDHAREATLAEAREEEQLAYDAATEEEDGEDGHEEVDEDGRDQQSPAPVEPLSEREGALLDLMQQSFLAGHDPGIDYPAIDGDAELDEHWARLQAQDAEDRYFSD</sequence>
<dbReference type="InterPro" id="IPR040233">
    <property type="entry name" value="CCD97-like_C"/>
</dbReference>
<gene>
    <name evidence="3" type="ORF">g.1749</name>
</gene>
<reference evidence="3" key="1">
    <citation type="submission" date="2015-08" db="EMBL/GenBank/DDBJ databases">
        <authorList>
            <person name="Babu N.S."/>
            <person name="Beckwith C.J."/>
            <person name="Beseler K.G."/>
            <person name="Brison A."/>
            <person name="Carone J.V."/>
            <person name="Caskin T.P."/>
            <person name="Diamond M."/>
            <person name="Durham M.E."/>
            <person name="Foxe J.M."/>
            <person name="Go M."/>
            <person name="Henderson B.A."/>
            <person name="Jones I.B."/>
            <person name="McGettigan J.A."/>
            <person name="Micheletti S.J."/>
            <person name="Nasrallah M.E."/>
            <person name="Ortiz D."/>
            <person name="Piller C.R."/>
            <person name="Privatt S.R."/>
            <person name="Schneider S.L."/>
            <person name="Sharp S."/>
            <person name="Smith T.C."/>
            <person name="Stanton J.D."/>
            <person name="Ullery H.E."/>
            <person name="Wilson R.J."/>
            <person name="Serrano M.G."/>
            <person name="Buck G."/>
            <person name="Lee V."/>
            <person name="Wang Y."/>
            <person name="Carvalho R."/>
            <person name="Voegtly L."/>
            <person name="Shi R."/>
            <person name="Duckworth R."/>
            <person name="Johnson A."/>
            <person name="Loviza R."/>
            <person name="Walstead R."/>
            <person name="Shah Z."/>
            <person name="Kiflezghi M."/>
            <person name="Wade K."/>
            <person name="Ball S.L."/>
            <person name="Bradley K.W."/>
            <person name="Asai D.J."/>
            <person name="Bowman C.A."/>
            <person name="Russell D.A."/>
            <person name="Pope W.H."/>
            <person name="Jacobs-Sera D."/>
            <person name="Hendrix R.W."/>
            <person name="Hatfull G.F."/>
        </authorList>
    </citation>
    <scope>NUCLEOTIDE SEQUENCE</scope>
</reference>
<feature type="compositionally biased region" description="Acidic residues" evidence="1">
    <location>
        <begin position="186"/>
        <end position="205"/>
    </location>
</feature>
<feature type="domain" description="CCD97-like C-terminal" evidence="2">
    <location>
        <begin position="105"/>
        <end position="269"/>
    </location>
</feature>
<evidence type="ECO:0000259" key="2">
    <source>
        <dbReference type="Pfam" id="PF09747"/>
    </source>
</evidence>
<organism evidence="3">
    <name type="scientific">Auxenochlorella protothecoides</name>
    <name type="common">Green microalga</name>
    <name type="synonym">Chlorella protothecoides</name>
    <dbReference type="NCBI Taxonomy" id="3075"/>
    <lineage>
        <taxon>Eukaryota</taxon>
        <taxon>Viridiplantae</taxon>
        <taxon>Chlorophyta</taxon>
        <taxon>core chlorophytes</taxon>
        <taxon>Trebouxiophyceae</taxon>
        <taxon>Chlorellales</taxon>
        <taxon>Chlorellaceae</taxon>
        <taxon>Auxenochlorella</taxon>
    </lineage>
</organism>
<dbReference type="Pfam" id="PF09747">
    <property type="entry name" value="CCD97-like_C"/>
    <property type="match status" value="1"/>
</dbReference>
<dbReference type="PANTHER" id="PTHR31840:SF1">
    <property type="entry name" value="COILED-COIL DOMAIN-CONTAINING PROTEIN 97"/>
    <property type="match status" value="1"/>
</dbReference>
<dbReference type="InterPro" id="IPR018613">
    <property type="entry name" value="Ccdc97-like"/>
</dbReference>
<accession>A0A1D1ZSS9</accession>
<dbReference type="PANTHER" id="PTHR31840">
    <property type="entry name" value="COILED-COIL DOMAIN-CONTAINING PROTEIN 97"/>
    <property type="match status" value="1"/>
</dbReference>
<dbReference type="EMBL" id="GDKF01008829">
    <property type="protein sequence ID" value="JAT69793.1"/>
    <property type="molecule type" value="Transcribed_RNA"/>
</dbReference>
<feature type="region of interest" description="Disordered" evidence="1">
    <location>
        <begin position="186"/>
        <end position="223"/>
    </location>
</feature>
<evidence type="ECO:0000256" key="1">
    <source>
        <dbReference type="SAM" id="MobiDB-lite"/>
    </source>
</evidence>
<dbReference type="AlphaFoldDB" id="A0A1D1ZSS9"/>
<evidence type="ECO:0000313" key="3">
    <source>
        <dbReference type="EMBL" id="JAT69793.1"/>
    </source>
</evidence>
<protein>
    <recommendedName>
        <fullName evidence="2">CCD97-like C-terminal domain-containing protein</fullName>
    </recommendedName>
</protein>